<keyword evidence="5 8" id="KW-0418">Kinase</keyword>
<accession>A0A1C5IDZ6</accession>
<dbReference type="EMBL" id="LT607753">
    <property type="protein sequence ID" value="SCG56231.1"/>
    <property type="molecule type" value="Genomic_DNA"/>
</dbReference>
<keyword evidence="3" id="KW-0808">Transferase</keyword>
<keyword evidence="9" id="KW-1185">Reference proteome</keyword>
<dbReference type="PROSITE" id="PS50011">
    <property type="entry name" value="PROTEIN_KINASE_DOM"/>
    <property type="match status" value="1"/>
</dbReference>
<dbReference type="Proteomes" id="UP000198215">
    <property type="component" value="Chromosome I"/>
</dbReference>
<dbReference type="AlphaFoldDB" id="A0A1C5IDZ6"/>
<dbReference type="SUPFAM" id="SSF56112">
    <property type="entry name" value="Protein kinase-like (PK-like)"/>
    <property type="match status" value="1"/>
</dbReference>
<dbReference type="InterPro" id="IPR011009">
    <property type="entry name" value="Kinase-like_dom_sf"/>
</dbReference>
<reference evidence="9" key="1">
    <citation type="submission" date="2016-06" db="EMBL/GenBank/DDBJ databases">
        <authorList>
            <person name="Varghese N."/>
            <person name="Submissions Spin"/>
        </authorList>
    </citation>
    <scope>NUCLEOTIDE SEQUENCE [LARGE SCALE GENOMIC DNA]</scope>
    <source>
        <strain evidence="9">DSM 45161</strain>
    </source>
</reference>
<dbReference type="Pfam" id="PF00069">
    <property type="entry name" value="Pkinase"/>
    <property type="match status" value="1"/>
</dbReference>
<keyword evidence="2" id="KW-0723">Serine/threonine-protein kinase</keyword>
<evidence type="ECO:0000313" key="8">
    <source>
        <dbReference type="EMBL" id="SCG56231.1"/>
    </source>
</evidence>
<evidence type="ECO:0000256" key="5">
    <source>
        <dbReference type="ARBA" id="ARBA00022777"/>
    </source>
</evidence>
<dbReference type="PANTHER" id="PTHR43289">
    <property type="entry name" value="MITOGEN-ACTIVATED PROTEIN KINASE KINASE KINASE 20-RELATED"/>
    <property type="match status" value="1"/>
</dbReference>
<organism evidence="8 9">
    <name type="scientific">Micromonospora coxensis</name>
    <dbReference type="NCBI Taxonomy" id="356852"/>
    <lineage>
        <taxon>Bacteria</taxon>
        <taxon>Bacillati</taxon>
        <taxon>Actinomycetota</taxon>
        <taxon>Actinomycetes</taxon>
        <taxon>Micromonosporales</taxon>
        <taxon>Micromonosporaceae</taxon>
        <taxon>Micromonospora</taxon>
    </lineage>
</organism>
<keyword evidence="6" id="KW-0067">ATP-binding</keyword>
<feature type="domain" description="Protein kinase" evidence="7">
    <location>
        <begin position="14"/>
        <end position="278"/>
    </location>
</feature>
<gene>
    <name evidence="8" type="ORF">GA0070614_2611</name>
</gene>
<evidence type="ECO:0000259" key="7">
    <source>
        <dbReference type="PROSITE" id="PS50011"/>
    </source>
</evidence>
<dbReference type="GO" id="GO:0004674">
    <property type="term" value="F:protein serine/threonine kinase activity"/>
    <property type="evidence" value="ECO:0007669"/>
    <property type="project" value="UniProtKB-KW"/>
</dbReference>
<dbReference type="SMART" id="SM00220">
    <property type="entry name" value="S_TKc"/>
    <property type="match status" value="1"/>
</dbReference>
<dbReference type="Gene3D" id="3.30.200.20">
    <property type="entry name" value="Phosphorylase Kinase, domain 1"/>
    <property type="match status" value="1"/>
</dbReference>
<evidence type="ECO:0000313" key="9">
    <source>
        <dbReference type="Proteomes" id="UP000198215"/>
    </source>
</evidence>
<evidence type="ECO:0000256" key="6">
    <source>
        <dbReference type="ARBA" id="ARBA00022840"/>
    </source>
</evidence>
<keyword evidence="4" id="KW-0547">Nucleotide-binding</keyword>
<dbReference type="EC" id="2.7.11.1" evidence="1"/>
<dbReference type="InterPro" id="IPR000719">
    <property type="entry name" value="Prot_kinase_dom"/>
</dbReference>
<dbReference type="CDD" id="cd14014">
    <property type="entry name" value="STKc_PknB_like"/>
    <property type="match status" value="1"/>
</dbReference>
<proteinExistence type="predicted"/>
<dbReference type="Gene3D" id="1.10.510.10">
    <property type="entry name" value="Transferase(Phosphotransferase) domain 1"/>
    <property type="match status" value="1"/>
</dbReference>
<name>A0A1C5IDZ6_9ACTN</name>
<protein>
    <recommendedName>
        <fullName evidence="1">non-specific serine/threonine protein kinase</fullName>
        <ecNumber evidence="1">2.7.11.1</ecNumber>
    </recommendedName>
</protein>
<evidence type="ECO:0000256" key="3">
    <source>
        <dbReference type="ARBA" id="ARBA00022679"/>
    </source>
</evidence>
<evidence type="ECO:0000256" key="2">
    <source>
        <dbReference type="ARBA" id="ARBA00022527"/>
    </source>
</evidence>
<dbReference type="PANTHER" id="PTHR43289:SF6">
    <property type="entry name" value="SERINE_THREONINE-PROTEIN KINASE NEKL-3"/>
    <property type="match status" value="1"/>
</dbReference>
<sequence>MPLGYPNSAFRYELLDDRPVGRGGCGTIWAARDLLFDEKVAVKTVNESLALHGDPRVQRSFVKEAMVGARLGRLSRHVVPVTDLGVADDVPYFVMPWIEPWRDGHIDISPLMGAVSLAQTKTILFEVAEALAVAHANGIVHSDVAPWNVVRSEGDHTYKLADFGLLKILESRLVSIGSGSLLKGGRALFQPPEVRQDISAVSPAADVYALAVTFRVLLEGPDHLRRGGGPHPTPGVVRIRHEQRDAPDQARQLLTRFIDRHSPDDSVDEFVQQLRRVP</sequence>
<dbReference type="GO" id="GO:0005524">
    <property type="term" value="F:ATP binding"/>
    <property type="evidence" value="ECO:0007669"/>
    <property type="project" value="UniProtKB-KW"/>
</dbReference>
<evidence type="ECO:0000256" key="1">
    <source>
        <dbReference type="ARBA" id="ARBA00012513"/>
    </source>
</evidence>
<evidence type="ECO:0000256" key="4">
    <source>
        <dbReference type="ARBA" id="ARBA00022741"/>
    </source>
</evidence>